<comment type="caution">
    <text evidence="2">The sequence shown here is derived from an EMBL/GenBank/DDBJ whole genome shotgun (WGS) entry which is preliminary data.</text>
</comment>
<name>A4CCC9_9GAMM</name>
<protein>
    <recommendedName>
        <fullName evidence="4">Manganese transporter 11 TMS</fullName>
    </recommendedName>
</protein>
<feature type="transmembrane region" description="Helical" evidence="1">
    <location>
        <begin position="362"/>
        <end position="384"/>
    </location>
</feature>
<dbReference type="Pfam" id="PF11449">
    <property type="entry name" value="ArsP_2"/>
    <property type="match status" value="1"/>
</dbReference>
<dbReference type="EMBL" id="AAOH01000005">
    <property type="protein sequence ID" value="EAR28016.1"/>
    <property type="molecule type" value="Genomic_DNA"/>
</dbReference>
<feature type="transmembrane region" description="Helical" evidence="1">
    <location>
        <begin position="20"/>
        <end position="42"/>
    </location>
</feature>
<dbReference type="AlphaFoldDB" id="A4CCC9"/>
<keyword evidence="1" id="KW-1133">Transmembrane helix</keyword>
<dbReference type="HOGENOM" id="CLU_054164_0_0_6"/>
<keyword evidence="3" id="KW-1185">Reference proteome</keyword>
<keyword evidence="1" id="KW-0472">Membrane</keyword>
<proteinExistence type="predicted"/>
<dbReference type="Proteomes" id="UP000006201">
    <property type="component" value="Unassembled WGS sequence"/>
</dbReference>
<dbReference type="OrthoDB" id="3776971at2"/>
<evidence type="ECO:0000313" key="3">
    <source>
        <dbReference type="Proteomes" id="UP000006201"/>
    </source>
</evidence>
<feature type="transmembrane region" description="Helical" evidence="1">
    <location>
        <begin position="114"/>
        <end position="136"/>
    </location>
</feature>
<sequence length="385" mass="42162">MDSSVSYPILTNQLYQKARIKRSIVVIAVLILFAHPATHLLIKQALVDAFYQVAVFVAGTLFLFHQFSRYIPQKIKQSYCDHPYLSIPFAAFMGALPGCGGAIVIVTQYTQQKASFAALVTVLIATMGDAAFLLLATEPKTALLVLSVSICTAIATGFFIRLFHEDNFLIPKQTNTSFIVKSPPSSVKQHYAAIFWQFVLIPSLLIGLLSALQIDIAAYSETISFITQWFAVFACGFILINWSFSNNNEPLINTSPLNAPKQVWPKVVADTHFVTTWVIVAFISYELMVNFLGLDLANWLQHGVLFVPLICAIIGLLPGCGPQILVTSLYLQGIIPISGLISNAISNDGDALFPAIALAPKAALVASIYSTVPALFIGYGFYFFY</sequence>
<feature type="transmembrane region" description="Helical" evidence="1">
    <location>
        <begin position="49"/>
        <end position="67"/>
    </location>
</feature>
<feature type="transmembrane region" description="Helical" evidence="1">
    <location>
        <begin position="87"/>
        <end position="107"/>
    </location>
</feature>
<feature type="transmembrane region" description="Helical" evidence="1">
    <location>
        <begin position="267"/>
        <end position="287"/>
    </location>
</feature>
<evidence type="ECO:0008006" key="4">
    <source>
        <dbReference type="Google" id="ProtNLM"/>
    </source>
</evidence>
<dbReference type="RefSeq" id="WP_009839848.1">
    <property type="nucleotide sequence ID" value="NZ_CH959301.1"/>
</dbReference>
<keyword evidence="1" id="KW-0812">Transmembrane</keyword>
<reference evidence="2 3" key="1">
    <citation type="submission" date="2006-02" db="EMBL/GenBank/DDBJ databases">
        <authorList>
            <person name="Moran M.A."/>
            <person name="Kjelleberg S."/>
            <person name="Egan S."/>
            <person name="Saunders N."/>
            <person name="Thomas T."/>
            <person name="Ferriera S."/>
            <person name="Johnson J."/>
            <person name="Kravitz S."/>
            <person name="Halpern A."/>
            <person name="Remington K."/>
            <person name="Beeson K."/>
            <person name="Tran B."/>
            <person name="Rogers Y.-H."/>
            <person name="Friedman R."/>
            <person name="Venter J.C."/>
        </authorList>
    </citation>
    <scope>NUCLEOTIDE SEQUENCE [LARGE SCALE GENOMIC DNA]</scope>
    <source>
        <strain evidence="2 3">D2</strain>
    </source>
</reference>
<organism evidence="2 3">
    <name type="scientific">Pseudoalteromonas tunicata D2</name>
    <dbReference type="NCBI Taxonomy" id="87626"/>
    <lineage>
        <taxon>Bacteria</taxon>
        <taxon>Pseudomonadati</taxon>
        <taxon>Pseudomonadota</taxon>
        <taxon>Gammaproteobacteria</taxon>
        <taxon>Alteromonadales</taxon>
        <taxon>Pseudoalteromonadaceae</taxon>
        <taxon>Pseudoalteromonas</taxon>
    </lineage>
</organism>
<gene>
    <name evidence="2" type="ORF">PTD2_19380</name>
</gene>
<dbReference type="InterPro" id="IPR021552">
    <property type="entry name" value="ArsP_2"/>
</dbReference>
<accession>A4CCC9</accession>
<feature type="transmembrane region" description="Helical" evidence="1">
    <location>
        <begin position="299"/>
        <end position="317"/>
    </location>
</feature>
<feature type="transmembrane region" description="Helical" evidence="1">
    <location>
        <begin position="142"/>
        <end position="163"/>
    </location>
</feature>
<dbReference type="NCBIfam" id="NF037962">
    <property type="entry name" value="arsenic_eff"/>
    <property type="match status" value="1"/>
</dbReference>
<dbReference type="STRING" id="87626.PTD2_19380"/>
<feature type="transmembrane region" description="Helical" evidence="1">
    <location>
        <begin position="191"/>
        <end position="214"/>
    </location>
</feature>
<evidence type="ECO:0000313" key="2">
    <source>
        <dbReference type="EMBL" id="EAR28016.1"/>
    </source>
</evidence>
<feature type="transmembrane region" description="Helical" evidence="1">
    <location>
        <begin position="226"/>
        <end position="246"/>
    </location>
</feature>
<dbReference type="eggNOG" id="COG2248">
    <property type="taxonomic scope" value="Bacteria"/>
</dbReference>
<evidence type="ECO:0000256" key="1">
    <source>
        <dbReference type="SAM" id="Phobius"/>
    </source>
</evidence>